<name>A0ABY2BD26_9ACTN</name>
<dbReference type="Proteomes" id="UP000295818">
    <property type="component" value="Unassembled WGS sequence"/>
</dbReference>
<proteinExistence type="predicted"/>
<gene>
    <name evidence="1" type="ORF">EV644_116117</name>
</gene>
<sequence>MSIGRALLKAFMAAGTQAAATRLVLTAGAKNIAARSLYEAIGGRLASQGPTVNYWFC</sequence>
<dbReference type="SUPFAM" id="SSF55729">
    <property type="entry name" value="Acyl-CoA N-acyltransferases (Nat)"/>
    <property type="match status" value="1"/>
</dbReference>
<reference evidence="1 2" key="1">
    <citation type="journal article" date="2015" name="Stand. Genomic Sci.">
        <title>Genomic Encyclopedia of Bacterial and Archaeal Type Strains, Phase III: the genomes of soil and plant-associated and newly described type strains.</title>
        <authorList>
            <person name="Whitman W.B."/>
            <person name="Woyke T."/>
            <person name="Klenk H.P."/>
            <person name="Zhou Y."/>
            <person name="Lilburn T.G."/>
            <person name="Beck B.J."/>
            <person name="De Vos P."/>
            <person name="Vandamme P."/>
            <person name="Eisen J.A."/>
            <person name="Garrity G."/>
            <person name="Hugenholtz P."/>
            <person name="Kyrpides N.C."/>
        </authorList>
    </citation>
    <scope>NUCLEOTIDE SEQUENCE [LARGE SCALE GENOMIC DNA]</scope>
    <source>
        <strain evidence="1 2">VKM Ac-2538</strain>
    </source>
</reference>
<accession>A0ABY2BD26</accession>
<protein>
    <recommendedName>
        <fullName evidence="3">FR47-like protein</fullName>
    </recommendedName>
</protein>
<organism evidence="1 2">
    <name type="scientific">Kribbella orskensis</name>
    <dbReference type="NCBI Taxonomy" id="2512216"/>
    <lineage>
        <taxon>Bacteria</taxon>
        <taxon>Bacillati</taxon>
        <taxon>Actinomycetota</taxon>
        <taxon>Actinomycetes</taxon>
        <taxon>Propionibacteriales</taxon>
        <taxon>Kribbellaceae</taxon>
        <taxon>Kribbella</taxon>
    </lineage>
</organism>
<evidence type="ECO:0000313" key="2">
    <source>
        <dbReference type="Proteomes" id="UP000295818"/>
    </source>
</evidence>
<comment type="caution">
    <text evidence="1">The sequence shown here is derived from an EMBL/GenBank/DDBJ whole genome shotgun (WGS) entry which is preliminary data.</text>
</comment>
<keyword evidence="2" id="KW-1185">Reference proteome</keyword>
<dbReference type="EMBL" id="SLWM01000016">
    <property type="protein sequence ID" value="TCO16745.1"/>
    <property type="molecule type" value="Genomic_DNA"/>
</dbReference>
<dbReference type="InterPro" id="IPR016181">
    <property type="entry name" value="Acyl_CoA_acyltransferase"/>
</dbReference>
<evidence type="ECO:0000313" key="1">
    <source>
        <dbReference type="EMBL" id="TCO16745.1"/>
    </source>
</evidence>
<dbReference type="Gene3D" id="3.40.630.30">
    <property type="match status" value="1"/>
</dbReference>
<evidence type="ECO:0008006" key="3">
    <source>
        <dbReference type="Google" id="ProtNLM"/>
    </source>
</evidence>